<sequence>MLQLYNQAEYASVVTHGNPLHTDSAELGCDGGLRRCCGTHCTLYLGRTNKLQRKHFTRHITRVDKKKISRKKSNFLEFFSSFPGRCGNLYSKLCFGTKGTYTGIKHSVEVTSGVVLLYTF</sequence>
<protein>
    <submittedName>
        <fullName evidence="1">Uncharacterized protein</fullName>
    </submittedName>
</protein>
<gene>
    <name evidence="1" type="ORF">AMECASPLE_023371</name>
</gene>
<name>A0ABV0YF59_9TELE</name>
<evidence type="ECO:0000313" key="1">
    <source>
        <dbReference type="EMBL" id="MEQ2292467.1"/>
    </source>
</evidence>
<comment type="caution">
    <text evidence="1">The sequence shown here is derived from an EMBL/GenBank/DDBJ whole genome shotgun (WGS) entry which is preliminary data.</text>
</comment>
<organism evidence="1 2">
    <name type="scientific">Ameca splendens</name>
    <dbReference type="NCBI Taxonomy" id="208324"/>
    <lineage>
        <taxon>Eukaryota</taxon>
        <taxon>Metazoa</taxon>
        <taxon>Chordata</taxon>
        <taxon>Craniata</taxon>
        <taxon>Vertebrata</taxon>
        <taxon>Euteleostomi</taxon>
        <taxon>Actinopterygii</taxon>
        <taxon>Neopterygii</taxon>
        <taxon>Teleostei</taxon>
        <taxon>Neoteleostei</taxon>
        <taxon>Acanthomorphata</taxon>
        <taxon>Ovalentaria</taxon>
        <taxon>Atherinomorphae</taxon>
        <taxon>Cyprinodontiformes</taxon>
        <taxon>Goodeidae</taxon>
        <taxon>Ameca</taxon>
    </lineage>
</organism>
<accession>A0ABV0YF59</accession>
<dbReference type="Proteomes" id="UP001469553">
    <property type="component" value="Unassembled WGS sequence"/>
</dbReference>
<evidence type="ECO:0000313" key="2">
    <source>
        <dbReference type="Proteomes" id="UP001469553"/>
    </source>
</evidence>
<proteinExistence type="predicted"/>
<dbReference type="EMBL" id="JAHRIP010030360">
    <property type="protein sequence ID" value="MEQ2292467.1"/>
    <property type="molecule type" value="Genomic_DNA"/>
</dbReference>
<reference evidence="1 2" key="1">
    <citation type="submission" date="2021-06" db="EMBL/GenBank/DDBJ databases">
        <authorList>
            <person name="Palmer J.M."/>
        </authorList>
    </citation>
    <scope>NUCLEOTIDE SEQUENCE [LARGE SCALE GENOMIC DNA]</scope>
    <source>
        <strain evidence="1 2">AS_MEX2019</strain>
        <tissue evidence="1">Muscle</tissue>
    </source>
</reference>
<keyword evidence="2" id="KW-1185">Reference proteome</keyword>